<comment type="domain">
    <text evidence="10">The last Arg residue of the ACP-binding site is essential for the weak association between ACP/AcpP and FabH.</text>
</comment>
<protein>
    <recommendedName>
        <fullName evidence="10">Beta-ketoacyl-[acyl-carrier-protein] synthase III</fullName>
        <shortName evidence="10">Beta-ketoacyl-ACP synthase III</shortName>
        <shortName evidence="10">KAS III</shortName>
        <ecNumber evidence="10">2.3.1.180</ecNumber>
    </recommendedName>
    <alternativeName>
        <fullName evidence="10">3-oxoacyl-[acyl-carrier-protein] synthase 3</fullName>
    </alternativeName>
    <alternativeName>
        <fullName evidence="10">3-oxoacyl-[acyl-carrier-protein] synthase III</fullName>
    </alternativeName>
</protein>
<dbReference type="Proteomes" id="UP001168167">
    <property type="component" value="Unassembled WGS sequence"/>
</dbReference>
<keyword evidence="9 10" id="KW-0012">Acyltransferase</keyword>
<comment type="pathway">
    <text evidence="10">Lipid metabolism; fatty acid biosynthesis.</text>
</comment>
<feature type="active site" evidence="10">
    <location>
        <position position="244"/>
    </location>
</feature>
<comment type="subcellular location">
    <subcellularLocation>
        <location evidence="10">Cytoplasm</location>
    </subcellularLocation>
</comment>
<name>A0ABT7QKT8_9GAMM</name>
<feature type="domain" description="Beta-ketoacyl-[acyl-carrier-protein] synthase III C-terminal" evidence="11">
    <location>
        <begin position="239"/>
        <end position="315"/>
    </location>
</feature>
<feature type="domain" description="Beta-ketoacyl-[acyl-carrier-protein] synthase III N-terminal" evidence="12">
    <location>
        <begin position="108"/>
        <end position="185"/>
    </location>
</feature>
<evidence type="ECO:0000256" key="7">
    <source>
        <dbReference type="ARBA" id="ARBA00023160"/>
    </source>
</evidence>
<dbReference type="EC" id="2.3.1.180" evidence="10"/>
<keyword evidence="6 10" id="KW-0443">Lipid metabolism</keyword>
<dbReference type="Gene3D" id="3.40.47.10">
    <property type="match status" value="1"/>
</dbReference>
<reference evidence="13" key="1">
    <citation type="submission" date="2022-08" db="EMBL/GenBank/DDBJ databases">
        <authorList>
            <person name="Dzunkova M."/>
            <person name="La Clair J."/>
            <person name="Tyml T."/>
            <person name="Doud D."/>
            <person name="Schulz F."/>
            <person name="Piquer S."/>
            <person name="Porcel Sanchis D."/>
            <person name="Osborn A."/>
            <person name="Robinson D."/>
            <person name="Louie K.B."/>
            <person name="Bowen B.P."/>
            <person name="Bowers R."/>
            <person name="Lee J."/>
            <person name="Arnau Llombart V."/>
            <person name="Diaz Villanueva W."/>
            <person name="Gosliner T."/>
            <person name="Northen T."/>
            <person name="Cheng J.-F."/>
            <person name="Burkart M.D."/>
            <person name="Woyke T."/>
        </authorList>
    </citation>
    <scope>NUCLEOTIDE SEQUENCE</scope>
    <source>
        <strain evidence="13">Df01</strain>
    </source>
</reference>
<keyword evidence="8 10" id="KW-0511">Multifunctional enzyme</keyword>
<evidence type="ECO:0000256" key="5">
    <source>
        <dbReference type="ARBA" id="ARBA00022832"/>
    </source>
</evidence>
<evidence type="ECO:0000256" key="9">
    <source>
        <dbReference type="ARBA" id="ARBA00023315"/>
    </source>
</evidence>
<keyword evidence="5 10" id="KW-0276">Fatty acid metabolism</keyword>
<evidence type="ECO:0000256" key="8">
    <source>
        <dbReference type="ARBA" id="ARBA00023268"/>
    </source>
</evidence>
<dbReference type="NCBIfam" id="TIGR00747">
    <property type="entry name" value="fabH"/>
    <property type="match status" value="1"/>
</dbReference>
<feature type="active site" evidence="10">
    <location>
        <position position="274"/>
    </location>
</feature>
<reference evidence="13" key="2">
    <citation type="journal article" date="2023" name="Microbiome">
        <title>Synthase-selected sorting approach identifies a beta-lactone synthase in a nudibranch symbiotic bacterium.</title>
        <authorList>
            <person name="Dzunkova M."/>
            <person name="La Clair J.J."/>
            <person name="Tyml T."/>
            <person name="Doud D."/>
            <person name="Schulz F."/>
            <person name="Piquer-Esteban S."/>
            <person name="Porcel Sanchis D."/>
            <person name="Osborn A."/>
            <person name="Robinson D."/>
            <person name="Louie K.B."/>
            <person name="Bowen B.P."/>
            <person name="Bowers R.M."/>
            <person name="Lee J."/>
            <person name="Arnau V."/>
            <person name="Diaz-Villanueva W."/>
            <person name="Stepanauskas R."/>
            <person name="Gosliner T."/>
            <person name="Date S.V."/>
            <person name="Northen T.R."/>
            <person name="Cheng J.F."/>
            <person name="Burkart M.D."/>
            <person name="Woyke T."/>
        </authorList>
    </citation>
    <scope>NUCLEOTIDE SEQUENCE</scope>
    <source>
        <strain evidence="13">Df01</strain>
    </source>
</reference>
<comment type="caution">
    <text evidence="13">The sequence shown here is derived from an EMBL/GenBank/DDBJ whole genome shotgun (WGS) entry which is preliminary data.</text>
</comment>
<dbReference type="PANTHER" id="PTHR34069:SF2">
    <property type="entry name" value="BETA-KETOACYL-[ACYL-CARRIER-PROTEIN] SYNTHASE III"/>
    <property type="match status" value="1"/>
</dbReference>
<feature type="region of interest" description="ACP-binding" evidence="10">
    <location>
        <begin position="245"/>
        <end position="249"/>
    </location>
</feature>
<evidence type="ECO:0000313" key="14">
    <source>
        <dbReference type="Proteomes" id="UP001168167"/>
    </source>
</evidence>
<keyword evidence="7 10" id="KW-0275">Fatty acid biosynthesis</keyword>
<dbReference type="InterPro" id="IPR016039">
    <property type="entry name" value="Thiolase-like"/>
</dbReference>
<evidence type="ECO:0000256" key="10">
    <source>
        <dbReference type="HAMAP-Rule" id="MF_01815"/>
    </source>
</evidence>
<evidence type="ECO:0000256" key="4">
    <source>
        <dbReference type="ARBA" id="ARBA00022679"/>
    </source>
</evidence>
<organism evidence="13 14">
    <name type="scientific">Candidatus Doriopsillibacter californiensis</name>
    <dbReference type="NCBI Taxonomy" id="2970740"/>
    <lineage>
        <taxon>Bacteria</taxon>
        <taxon>Pseudomonadati</taxon>
        <taxon>Pseudomonadota</taxon>
        <taxon>Gammaproteobacteria</taxon>
        <taxon>Candidatus Tethybacterales</taxon>
        <taxon>Candidatus Persebacteraceae</taxon>
        <taxon>Candidatus Doriopsillibacter</taxon>
    </lineage>
</organism>
<accession>A0ABT7QKT8</accession>
<evidence type="ECO:0000259" key="12">
    <source>
        <dbReference type="Pfam" id="PF08545"/>
    </source>
</evidence>
<comment type="function">
    <text evidence="10">Catalyzes the condensation reaction of fatty acid synthesis by the addition to an acyl acceptor of two carbons from malonyl-ACP. Catalyzes the first condensation reaction which initiates fatty acid synthesis and may therefore play a role in governing the total rate of fatty acid production. Possesses both acetoacetyl-ACP synthase and acetyl transacylase activities. Its substrate specificity determines the biosynthesis of branched-chain and/or straight-chain of fatty acids.</text>
</comment>
<evidence type="ECO:0000313" key="13">
    <source>
        <dbReference type="EMBL" id="MDM5147323.1"/>
    </source>
</evidence>
<comment type="catalytic activity">
    <reaction evidence="10">
        <text>malonyl-[ACP] + acetyl-CoA + H(+) = 3-oxobutanoyl-[ACP] + CO2 + CoA</text>
        <dbReference type="Rhea" id="RHEA:12080"/>
        <dbReference type="Rhea" id="RHEA-COMP:9623"/>
        <dbReference type="Rhea" id="RHEA-COMP:9625"/>
        <dbReference type="ChEBI" id="CHEBI:15378"/>
        <dbReference type="ChEBI" id="CHEBI:16526"/>
        <dbReference type="ChEBI" id="CHEBI:57287"/>
        <dbReference type="ChEBI" id="CHEBI:57288"/>
        <dbReference type="ChEBI" id="CHEBI:78449"/>
        <dbReference type="ChEBI" id="CHEBI:78450"/>
        <dbReference type="EC" id="2.3.1.180"/>
    </reaction>
</comment>
<comment type="similarity">
    <text evidence="1 10">Belongs to the thiolase-like superfamily. FabH family.</text>
</comment>
<keyword evidence="2 10" id="KW-0963">Cytoplasm</keyword>
<comment type="subunit">
    <text evidence="10">Homodimer.</text>
</comment>
<dbReference type="CDD" id="cd00830">
    <property type="entry name" value="KAS_III"/>
    <property type="match status" value="1"/>
</dbReference>
<gene>
    <name evidence="10" type="primary">fabH</name>
    <name evidence="13" type="ORF">NQX30_02910</name>
</gene>
<evidence type="ECO:0000256" key="1">
    <source>
        <dbReference type="ARBA" id="ARBA00008642"/>
    </source>
</evidence>
<dbReference type="SUPFAM" id="SSF53901">
    <property type="entry name" value="Thiolase-like"/>
    <property type="match status" value="1"/>
</dbReference>
<dbReference type="InterPro" id="IPR013747">
    <property type="entry name" value="ACP_syn_III_C"/>
</dbReference>
<dbReference type="InterPro" id="IPR013751">
    <property type="entry name" value="ACP_syn_III_N"/>
</dbReference>
<evidence type="ECO:0000256" key="2">
    <source>
        <dbReference type="ARBA" id="ARBA00022490"/>
    </source>
</evidence>
<dbReference type="EMBL" id="JANQAO010000001">
    <property type="protein sequence ID" value="MDM5147323.1"/>
    <property type="molecule type" value="Genomic_DNA"/>
</dbReference>
<sequence>MNTYAKITGLGGHVPSRAVDNATLSQWVDTSDQWIQTRTGIRQRHFAGETELAGTLALPAAKQAMAQAGIEGADLDMIVFATTTPDRVYPATACLLQAELNAAPCAAFDVQAVCSGFLYALGIGEAMVAAGRAKTVLIVGAEVFSSTLDWKDRATCVLFGDGAGAAILQADSSPGVMAVRLYADGRYADNLTVNARIRNGELQGDPYTRMDGGTVFRFAVEKMVESAQDVIAKSGSAPDWLVLHQANSRIIEAVRKRLKMSAERCVNCVADYANTSAASIPLALCASSSRFSAGDNVLMAAAGGGFTWGAVMVEWG</sequence>
<proteinExistence type="inferred from homology"/>
<dbReference type="Pfam" id="PF08541">
    <property type="entry name" value="ACP_syn_III_C"/>
    <property type="match status" value="1"/>
</dbReference>
<dbReference type="PANTHER" id="PTHR34069">
    <property type="entry name" value="3-OXOACYL-[ACYL-CARRIER-PROTEIN] SYNTHASE 3"/>
    <property type="match status" value="1"/>
</dbReference>
<keyword evidence="14" id="KW-1185">Reference proteome</keyword>
<dbReference type="Pfam" id="PF08545">
    <property type="entry name" value="ACP_syn_III"/>
    <property type="match status" value="1"/>
</dbReference>
<evidence type="ECO:0000256" key="6">
    <source>
        <dbReference type="ARBA" id="ARBA00023098"/>
    </source>
</evidence>
<feature type="active site" evidence="10">
    <location>
        <position position="114"/>
    </location>
</feature>
<evidence type="ECO:0000259" key="11">
    <source>
        <dbReference type="Pfam" id="PF08541"/>
    </source>
</evidence>
<keyword evidence="4 10" id="KW-0808">Transferase</keyword>
<dbReference type="NCBIfam" id="NF006829">
    <property type="entry name" value="PRK09352.1"/>
    <property type="match status" value="1"/>
</dbReference>
<dbReference type="HAMAP" id="MF_01815">
    <property type="entry name" value="FabH"/>
    <property type="match status" value="1"/>
</dbReference>
<dbReference type="InterPro" id="IPR004655">
    <property type="entry name" value="FabH"/>
</dbReference>
<evidence type="ECO:0000256" key="3">
    <source>
        <dbReference type="ARBA" id="ARBA00022516"/>
    </source>
</evidence>
<keyword evidence="3 10" id="KW-0444">Lipid biosynthesis</keyword>